<dbReference type="GO" id="GO:0005737">
    <property type="term" value="C:cytoplasm"/>
    <property type="evidence" value="ECO:0007669"/>
    <property type="project" value="TreeGrafter"/>
</dbReference>
<proteinExistence type="predicted"/>
<dbReference type="PANTHER" id="PTHR45527:SF1">
    <property type="entry name" value="FATTY ACID SYNTHASE"/>
    <property type="match status" value="1"/>
</dbReference>
<dbReference type="Proteomes" id="UP000663877">
    <property type="component" value="Unassembled WGS sequence"/>
</dbReference>
<dbReference type="EMBL" id="CAJNOI010007768">
    <property type="protein sequence ID" value="CAF1591707.1"/>
    <property type="molecule type" value="Genomic_DNA"/>
</dbReference>
<evidence type="ECO:0000313" key="7">
    <source>
        <dbReference type="Proteomes" id="UP000663877"/>
    </source>
</evidence>
<evidence type="ECO:0000259" key="1">
    <source>
        <dbReference type="Pfam" id="PF00501"/>
    </source>
</evidence>
<dbReference type="GO" id="GO:0043041">
    <property type="term" value="P:amino acid activation for nonribosomal peptide biosynthetic process"/>
    <property type="evidence" value="ECO:0007669"/>
    <property type="project" value="TreeGrafter"/>
</dbReference>
<keyword evidence="6" id="KW-1185">Reference proteome</keyword>
<dbReference type="InterPro" id="IPR000873">
    <property type="entry name" value="AMP-dep_synth/lig_dom"/>
</dbReference>
<dbReference type="OrthoDB" id="416786at2759"/>
<dbReference type="EMBL" id="CAJNOM010008209">
    <property type="protein sequence ID" value="CAF1679012.1"/>
    <property type="molecule type" value="Genomic_DNA"/>
</dbReference>
<gene>
    <name evidence="2" type="ORF">BJG266_LOCUS49698</name>
    <name evidence="3" type="ORF">BJG266_LOCUS49699</name>
    <name evidence="4" type="ORF">QVE165_LOCUS66785</name>
    <name evidence="5" type="ORF">QVE165_LOCUS66786</name>
</gene>
<feature type="domain" description="AMP-dependent synthetase/ligase" evidence="1">
    <location>
        <begin position="4"/>
        <end position="102"/>
    </location>
</feature>
<feature type="non-terminal residue" evidence="2">
    <location>
        <position position="1"/>
    </location>
</feature>
<evidence type="ECO:0000313" key="4">
    <source>
        <dbReference type="EMBL" id="CAF1679012.1"/>
    </source>
</evidence>
<dbReference type="InterPro" id="IPR042099">
    <property type="entry name" value="ANL_N_sf"/>
</dbReference>
<dbReference type="AlphaFoldDB" id="A0A816A5B9"/>
<dbReference type="InterPro" id="IPR045851">
    <property type="entry name" value="AMP-bd_C_sf"/>
</dbReference>
<dbReference type="SUPFAM" id="SSF56801">
    <property type="entry name" value="Acetyl-CoA synthetase-like"/>
    <property type="match status" value="1"/>
</dbReference>
<evidence type="ECO:0000313" key="2">
    <source>
        <dbReference type="EMBL" id="CAF1591707.1"/>
    </source>
</evidence>
<dbReference type="Proteomes" id="UP000663832">
    <property type="component" value="Unassembled WGS sequence"/>
</dbReference>
<dbReference type="PANTHER" id="PTHR45527">
    <property type="entry name" value="NONRIBOSOMAL PEPTIDE SYNTHETASE"/>
    <property type="match status" value="1"/>
</dbReference>
<dbReference type="EMBL" id="CAJNOM010008210">
    <property type="protein sequence ID" value="CAF1679016.1"/>
    <property type="molecule type" value="Genomic_DNA"/>
</dbReference>
<name>A0A816A5B9_9BILA</name>
<reference evidence="2" key="1">
    <citation type="submission" date="2021-02" db="EMBL/GenBank/DDBJ databases">
        <authorList>
            <person name="Nowell W R."/>
        </authorList>
    </citation>
    <scope>NUCLEOTIDE SEQUENCE</scope>
</reference>
<dbReference type="EMBL" id="CAJNOI010007769">
    <property type="protein sequence ID" value="CAF1591720.1"/>
    <property type="molecule type" value="Genomic_DNA"/>
</dbReference>
<dbReference type="GO" id="GO:0044550">
    <property type="term" value="P:secondary metabolite biosynthetic process"/>
    <property type="evidence" value="ECO:0007669"/>
    <property type="project" value="TreeGrafter"/>
</dbReference>
<comment type="caution">
    <text evidence="2">The sequence shown here is derived from an EMBL/GenBank/DDBJ whole genome shotgun (WGS) entry which is preliminary data.</text>
</comment>
<accession>A0A816A5B9</accession>
<evidence type="ECO:0000313" key="5">
    <source>
        <dbReference type="EMBL" id="CAF1679016.1"/>
    </source>
</evidence>
<protein>
    <recommendedName>
        <fullName evidence="1">AMP-dependent synthetase/ligase domain-containing protein</fullName>
    </recommendedName>
</protein>
<dbReference type="Gene3D" id="3.40.50.12780">
    <property type="entry name" value="N-terminal domain of ligase-like"/>
    <property type="match status" value="1"/>
</dbReference>
<evidence type="ECO:0000313" key="6">
    <source>
        <dbReference type="Proteomes" id="UP000663832"/>
    </source>
</evidence>
<dbReference type="Pfam" id="PF00501">
    <property type="entry name" value="AMP-binding"/>
    <property type="match status" value="1"/>
</dbReference>
<dbReference type="GO" id="GO:0031177">
    <property type="term" value="F:phosphopantetheine binding"/>
    <property type="evidence" value="ECO:0007669"/>
    <property type="project" value="TreeGrafter"/>
</dbReference>
<evidence type="ECO:0000313" key="3">
    <source>
        <dbReference type="EMBL" id="CAF1591720.1"/>
    </source>
</evidence>
<sequence>MKQIQWWFIGGEELFSSTIQQLLPFIHDECHLLNTYGPAEITETATCYEICREKLSQMISIPIGRPLYGYDIYVVDEYRQEVIPNQQGEIVIGGVGVFDGYYEREDLSEQVLIDMNGEKCYMTGDFGRIDGETGELIFMGRKDYQIKLRGQRIELGQIEHNIMKFSSLISGCIVMKHTYHEQEHIVAYVETTSTSVTDVELREKCLSTLSSYMIPSMFIILEKFPLSLNGKINRKALPTPDFISFQKLINEDIESMKFGTAPDIVSCLQQASISEHARLLTKAITSISNPHYQSWFSLHADHGEASFAQSRIFLDEKIRFQSSNKKTTAIYN</sequence>
<organism evidence="2 7">
    <name type="scientific">Adineta steineri</name>
    <dbReference type="NCBI Taxonomy" id="433720"/>
    <lineage>
        <taxon>Eukaryota</taxon>
        <taxon>Metazoa</taxon>
        <taxon>Spiralia</taxon>
        <taxon>Gnathifera</taxon>
        <taxon>Rotifera</taxon>
        <taxon>Eurotatoria</taxon>
        <taxon>Bdelloidea</taxon>
        <taxon>Adinetida</taxon>
        <taxon>Adinetidae</taxon>
        <taxon>Adineta</taxon>
    </lineage>
</organism>
<dbReference type="Gene3D" id="3.30.300.30">
    <property type="match status" value="1"/>
</dbReference>